<dbReference type="STRING" id="105231.A0A1Y1HPZ2"/>
<keyword evidence="5" id="KW-1185">Reference proteome</keyword>
<dbReference type="Gene3D" id="3.40.50.720">
    <property type="entry name" value="NAD(P)-binding Rossmann-like Domain"/>
    <property type="match status" value="2"/>
</dbReference>
<dbReference type="PANTHER" id="PTHR48106">
    <property type="entry name" value="QUINONE OXIDOREDUCTASE PIG3-RELATED"/>
    <property type="match status" value="1"/>
</dbReference>
<dbReference type="AlphaFoldDB" id="A0A1Y1HPZ2"/>
<dbReference type="OMA" id="AFYTNHQ"/>
<dbReference type="InterPro" id="IPR013154">
    <property type="entry name" value="ADH-like_N"/>
</dbReference>
<dbReference type="InterPro" id="IPR013149">
    <property type="entry name" value="ADH-like_C"/>
</dbReference>
<dbReference type="SUPFAM" id="SSF50129">
    <property type="entry name" value="GroES-like"/>
    <property type="match status" value="1"/>
</dbReference>
<dbReference type="SMART" id="SM00829">
    <property type="entry name" value="PKS_ER"/>
    <property type="match status" value="1"/>
</dbReference>
<dbReference type="SUPFAM" id="SSF51735">
    <property type="entry name" value="NAD(P)-binding Rossmann-fold domains"/>
    <property type="match status" value="1"/>
</dbReference>
<proteinExistence type="predicted"/>
<evidence type="ECO:0000313" key="4">
    <source>
        <dbReference type="EMBL" id="GAQ80143.1"/>
    </source>
</evidence>
<accession>A0A1Y1HPZ2</accession>
<evidence type="ECO:0000259" key="3">
    <source>
        <dbReference type="SMART" id="SM00829"/>
    </source>
</evidence>
<evidence type="ECO:0000313" key="5">
    <source>
        <dbReference type="Proteomes" id="UP000054558"/>
    </source>
</evidence>
<organism evidence="4 5">
    <name type="scientific">Klebsormidium nitens</name>
    <name type="common">Green alga</name>
    <name type="synonym">Ulothrix nitens</name>
    <dbReference type="NCBI Taxonomy" id="105231"/>
    <lineage>
        <taxon>Eukaryota</taxon>
        <taxon>Viridiplantae</taxon>
        <taxon>Streptophyta</taxon>
        <taxon>Klebsormidiophyceae</taxon>
        <taxon>Klebsormidiales</taxon>
        <taxon>Klebsormidiaceae</taxon>
        <taxon>Klebsormidium</taxon>
    </lineage>
</organism>
<dbReference type="GO" id="GO:0070402">
    <property type="term" value="F:NADPH binding"/>
    <property type="evidence" value="ECO:0000318"/>
    <property type="project" value="GO_Central"/>
</dbReference>
<dbReference type="PANTHER" id="PTHR48106:SF2">
    <property type="entry name" value="ZN2+-BINDING DEHYDROGENASE"/>
    <property type="match status" value="1"/>
</dbReference>
<dbReference type="InterPro" id="IPR036291">
    <property type="entry name" value="NAD(P)-bd_dom_sf"/>
</dbReference>
<dbReference type="EMBL" id="DF236996">
    <property type="protein sequence ID" value="GAQ80143.1"/>
    <property type="molecule type" value="Genomic_DNA"/>
</dbReference>
<dbReference type="InterPro" id="IPR011032">
    <property type="entry name" value="GroES-like_sf"/>
</dbReference>
<reference evidence="4 5" key="1">
    <citation type="journal article" date="2014" name="Nat. Commun.">
        <title>Klebsormidium flaccidum genome reveals primary factors for plant terrestrial adaptation.</title>
        <authorList>
            <person name="Hori K."/>
            <person name="Maruyama F."/>
            <person name="Fujisawa T."/>
            <person name="Togashi T."/>
            <person name="Yamamoto N."/>
            <person name="Seo M."/>
            <person name="Sato S."/>
            <person name="Yamada T."/>
            <person name="Mori H."/>
            <person name="Tajima N."/>
            <person name="Moriyama T."/>
            <person name="Ikeuchi M."/>
            <person name="Watanabe M."/>
            <person name="Wada H."/>
            <person name="Kobayashi K."/>
            <person name="Saito M."/>
            <person name="Masuda T."/>
            <person name="Sasaki-Sekimoto Y."/>
            <person name="Mashiguchi K."/>
            <person name="Awai K."/>
            <person name="Shimojima M."/>
            <person name="Masuda S."/>
            <person name="Iwai M."/>
            <person name="Nobusawa T."/>
            <person name="Narise T."/>
            <person name="Kondo S."/>
            <person name="Saito H."/>
            <person name="Sato R."/>
            <person name="Murakawa M."/>
            <person name="Ihara Y."/>
            <person name="Oshima-Yamada Y."/>
            <person name="Ohtaka K."/>
            <person name="Satoh M."/>
            <person name="Sonobe K."/>
            <person name="Ishii M."/>
            <person name="Ohtani R."/>
            <person name="Kanamori-Sato M."/>
            <person name="Honoki R."/>
            <person name="Miyazaki D."/>
            <person name="Mochizuki H."/>
            <person name="Umetsu J."/>
            <person name="Higashi K."/>
            <person name="Shibata D."/>
            <person name="Kamiya Y."/>
            <person name="Sato N."/>
            <person name="Nakamura Y."/>
            <person name="Tabata S."/>
            <person name="Ida S."/>
            <person name="Kurokawa K."/>
            <person name="Ohta H."/>
        </authorList>
    </citation>
    <scope>NUCLEOTIDE SEQUENCE [LARGE SCALE GENOMIC DNA]</scope>
    <source>
        <strain evidence="4 5">NIES-2285</strain>
    </source>
</reference>
<dbReference type="InterPro" id="IPR020843">
    <property type="entry name" value="ER"/>
</dbReference>
<feature type="domain" description="Enoyl reductase (ER)" evidence="3">
    <location>
        <begin position="18"/>
        <end position="371"/>
    </location>
</feature>
<evidence type="ECO:0000256" key="2">
    <source>
        <dbReference type="ARBA" id="ARBA00023002"/>
    </source>
</evidence>
<dbReference type="Gene3D" id="3.90.180.10">
    <property type="entry name" value="Medium-chain alcohol dehydrogenases, catalytic domain"/>
    <property type="match status" value="2"/>
</dbReference>
<dbReference type="Pfam" id="PF08240">
    <property type="entry name" value="ADH_N"/>
    <property type="match status" value="1"/>
</dbReference>
<dbReference type="Proteomes" id="UP000054558">
    <property type="component" value="Unassembled WGS sequence"/>
</dbReference>
<name>A0A1Y1HPZ2_KLENI</name>
<evidence type="ECO:0000256" key="1">
    <source>
        <dbReference type="ARBA" id="ARBA00022857"/>
    </source>
</evidence>
<sequence>MAGQDQRAVLIRKFDQAHYLDYLEVGRRPKPQPKDGEVLIRMLARPIDPADVLSLKGIYPGFRPSELPAVPGLEGMGKVEEVGHHVTALEVGDRVVPLLASDYAKHGNGSWQEFIAVKASDVVVMPDSITDGEAAQFFVNPWTCLGLYRSINPSAGDWVIQTAATSVLGRQFIQLCKHKGVKVCEGVGYSNGSNVVLGRQLIRLPKHKGVKTVNLVRRPEAAKELLDLGADVVLSQDDPCLADKIRNATGPSLAVGAIDPVAGKLTKPLTECVREDACVYLYAFLGGADAIVNTMDLLFKHVKVTGYWVSRDFHLMSREERQKEAATVIDLIQQKVISTSEGPHFDLADVREAVIKAQEPTSKRGGGKVMLVG</sequence>
<dbReference type="OrthoDB" id="7482721at2759"/>
<dbReference type="CDD" id="cd05282">
    <property type="entry name" value="ETR_like"/>
    <property type="match status" value="1"/>
</dbReference>
<gene>
    <name evidence="4" type="ORF">KFL_000470170</name>
</gene>
<protein>
    <submittedName>
        <fullName evidence="4">Zn2+-binding dehydrogenase</fullName>
    </submittedName>
</protein>
<dbReference type="Pfam" id="PF00107">
    <property type="entry name" value="ADH_zinc_N"/>
    <property type="match status" value="1"/>
</dbReference>
<dbReference type="GO" id="GO:0016651">
    <property type="term" value="F:oxidoreductase activity, acting on NAD(P)H"/>
    <property type="evidence" value="ECO:0000318"/>
    <property type="project" value="GO_Central"/>
</dbReference>
<keyword evidence="1" id="KW-0521">NADP</keyword>
<keyword evidence="2" id="KW-0560">Oxidoreductase</keyword>